<dbReference type="EMBL" id="BMHI01000004">
    <property type="protein sequence ID" value="GGB35343.1"/>
    <property type="molecule type" value="Genomic_DNA"/>
</dbReference>
<evidence type="ECO:0008006" key="3">
    <source>
        <dbReference type="Google" id="ProtNLM"/>
    </source>
</evidence>
<dbReference type="Proteomes" id="UP000636793">
    <property type="component" value="Unassembled WGS sequence"/>
</dbReference>
<name>A0A916T878_9MICO</name>
<dbReference type="AlphaFoldDB" id="A0A916T878"/>
<accession>A0A916T878</accession>
<keyword evidence="2" id="KW-1185">Reference proteome</keyword>
<protein>
    <recommendedName>
        <fullName evidence="3">Gas vesicle protein</fullName>
    </recommendedName>
</protein>
<reference evidence="1" key="1">
    <citation type="journal article" date="2014" name="Int. J. Syst. Evol. Microbiol.">
        <title>Complete genome sequence of Corynebacterium casei LMG S-19264T (=DSM 44701T), isolated from a smear-ripened cheese.</title>
        <authorList>
            <consortium name="US DOE Joint Genome Institute (JGI-PGF)"/>
            <person name="Walter F."/>
            <person name="Albersmeier A."/>
            <person name="Kalinowski J."/>
            <person name="Ruckert C."/>
        </authorList>
    </citation>
    <scope>NUCLEOTIDE SEQUENCE</scope>
    <source>
        <strain evidence="1">CGMCC 1.15085</strain>
    </source>
</reference>
<organism evidence="1 2">
    <name type="scientific">Flexivirga endophytica</name>
    <dbReference type="NCBI Taxonomy" id="1849103"/>
    <lineage>
        <taxon>Bacteria</taxon>
        <taxon>Bacillati</taxon>
        <taxon>Actinomycetota</taxon>
        <taxon>Actinomycetes</taxon>
        <taxon>Micrococcales</taxon>
        <taxon>Dermacoccaceae</taxon>
        <taxon>Flexivirga</taxon>
    </lineage>
</organism>
<comment type="caution">
    <text evidence="1">The sequence shown here is derived from an EMBL/GenBank/DDBJ whole genome shotgun (WGS) entry which is preliminary data.</text>
</comment>
<dbReference type="InterPro" id="IPR007804">
    <property type="entry name" value="GvpG"/>
</dbReference>
<gene>
    <name evidence="1" type="ORF">GCM10011492_27540</name>
</gene>
<evidence type="ECO:0000313" key="2">
    <source>
        <dbReference type="Proteomes" id="UP000636793"/>
    </source>
</evidence>
<reference evidence="1" key="2">
    <citation type="submission" date="2020-09" db="EMBL/GenBank/DDBJ databases">
        <authorList>
            <person name="Sun Q."/>
            <person name="Zhou Y."/>
        </authorList>
    </citation>
    <scope>NUCLEOTIDE SEQUENCE</scope>
    <source>
        <strain evidence="1">CGMCC 1.15085</strain>
    </source>
</reference>
<sequence length="84" mass="9499">MVTEVGLVSGLLGLPLAPLRVTIWAAEQVRQQAESEFYDPESIRAQLHEVDRQRDEGELTEDQAIAWEDELVERLLSAPTQPKE</sequence>
<dbReference type="Pfam" id="PF05120">
    <property type="entry name" value="GvpG"/>
    <property type="match status" value="1"/>
</dbReference>
<evidence type="ECO:0000313" key="1">
    <source>
        <dbReference type="EMBL" id="GGB35343.1"/>
    </source>
</evidence>
<proteinExistence type="predicted"/>